<proteinExistence type="inferred from homology"/>
<dbReference type="CDD" id="cd05797">
    <property type="entry name" value="Ribosomal_L10"/>
    <property type="match status" value="1"/>
</dbReference>
<dbReference type="Gene3D" id="3.30.70.1730">
    <property type="match status" value="1"/>
</dbReference>
<dbReference type="InterPro" id="IPR001790">
    <property type="entry name" value="Ribosomal_uL10"/>
</dbReference>
<keyword evidence="5" id="KW-0699">rRNA-binding</keyword>
<dbReference type="InterPro" id="IPR047865">
    <property type="entry name" value="Ribosomal_uL10_bac_type"/>
</dbReference>
<gene>
    <name evidence="5" type="primary">rplJ</name>
    <name evidence="6" type="ORF">A3B07_01945</name>
</gene>
<comment type="function">
    <text evidence="5">Forms part of the ribosomal stalk, playing a central role in the interaction of the ribosome with GTP-bound translation factors.</text>
</comment>
<reference evidence="6 7" key="1">
    <citation type="journal article" date="2016" name="Nat. Commun.">
        <title>Thousands of microbial genomes shed light on interconnected biogeochemical processes in an aquifer system.</title>
        <authorList>
            <person name="Anantharaman K."/>
            <person name="Brown C.T."/>
            <person name="Hug L.A."/>
            <person name="Sharon I."/>
            <person name="Castelle C.J."/>
            <person name="Probst A.J."/>
            <person name="Thomas B.C."/>
            <person name="Singh A."/>
            <person name="Wilkins M.J."/>
            <person name="Karaoz U."/>
            <person name="Brodie E.L."/>
            <person name="Williams K.H."/>
            <person name="Hubbard S.S."/>
            <person name="Banfield J.F."/>
        </authorList>
    </citation>
    <scope>NUCLEOTIDE SEQUENCE [LARGE SCALE GENOMIC DNA]</scope>
</reference>
<dbReference type="SUPFAM" id="SSF160369">
    <property type="entry name" value="Ribosomal protein L10-like"/>
    <property type="match status" value="1"/>
</dbReference>
<dbReference type="EMBL" id="MHUV01000005">
    <property type="protein sequence ID" value="OHA82671.1"/>
    <property type="molecule type" value="Genomic_DNA"/>
</dbReference>
<evidence type="ECO:0000256" key="3">
    <source>
        <dbReference type="ARBA" id="ARBA00023274"/>
    </source>
</evidence>
<evidence type="ECO:0000313" key="6">
    <source>
        <dbReference type="EMBL" id="OHA82671.1"/>
    </source>
</evidence>
<keyword evidence="2 5" id="KW-0689">Ribosomal protein</keyword>
<protein>
    <recommendedName>
        <fullName evidence="4 5">Large ribosomal subunit protein uL10</fullName>
    </recommendedName>
</protein>
<dbReference type="PANTHER" id="PTHR11560">
    <property type="entry name" value="39S RIBOSOMAL PROTEIN L10, MITOCHONDRIAL"/>
    <property type="match status" value="1"/>
</dbReference>
<name>A0A1G2SDZ5_9BACT</name>
<evidence type="ECO:0000256" key="4">
    <source>
        <dbReference type="ARBA" id="ARBA00035202"/>
    </source>
</evidence>
<comment type="similarity">
    <text evidence="1 5">Belongs to the universal ribosomal protein uL10 family.</text>
</comment>
<accession>A0A1G2SDZ5</accession>
<dbReference type="Pfam" id="PF00466">
    <property type="entry name" value="Ribosomal_L10"/>
    <property type="match status" value="1"/>
</dbReference>
<dbReference type="NCBIfam" id="NF000955">
    <property type="entry name" value="PRK00099.1-1"/>
    <property type="match status" value="1"/>
</dbReference>
<dbReference type="GO" id="GO:0006412">
    <property type="term" value="P:translation"/>
    <property type="evidence" value="ECO:0007669"/>
    <property type="project" value="UniProtKB-UniRule"/>
</dbReference>
<evidence type="ECO:0000256" key="2">
    <source>
        <dbReference type="ARBA" id="ARBA00022980"/>
    </source>
</evidence>
<dbReference type="GO" id="GO:0070180">
    <property type="term" value="F:large ribosomal subunit rRNA binding"/>
    <property type="evidence" value="ECO:0007669"/>
    <property type="project" value="UniProtKB-UniRule"/>
</dbReference>
<keyword evidence="3 5" id="KW-0687">Ribonucleoprotein</keyword>
<evidence type="ECO:0000313" key="7">
    <source>
        <dbReference type="Proteomes" id="UP000178817"/>
    </source>
</evidence>
<dbReference type="InterPro" id="IPR022973">
    <property type="entry name" value="Ribosomal_uL10_bac"/>
</dbReference>
<comment type="caution">
    <text evidence="6">The sequence shown here is derived from an EMBL/GenBank/DDBJ whole genome shotgun (WGS) entry which is preliminary data.</text>
</comment>
<dbReference type="Proteomes" id="UP000178817">
    <property type="component" value="Unassembled WGS sequence"/>
</dbReference>
<dbReference type="InterPro" id="IPR043141">
    <property type="entry name" value="Ribosomal_uL10-like_sf"/>
</dbReference>
<dbReference type="STRING" id="1802726.A3B07_01945"/>
<dbReference type="GO" id="GO:1990904">
    <property type="term" value="C:ribonucleoprotein complex"/>
    <property type="evidence" value="ECO:0007669"/>
    <property type="project" value="UniProtKB-KW"/>
</dbReference>
<sequence length="168" mass="18554">MALTKQKKTELLAEMKKRLAGAKSIAFVNFDALTVADDKVLRRKLRAENVGYFVSKKTLAKRVLNDLKAEGEMPELPGELAIAYSEDLIAPAREVYAFQKTPRDKGTVAIVGGIFDGVFKNKEEMMSIATIPSLQGLRGQFVNLINSPIQRLAVVMEEIRKSKEAQGA</sequence>
<keyword evidence="5" id="KW-0694">RNA-binding</keyword>
<dbReference type="HAMAP" id="MF_00362">
    <property type="entry name" value="Ribosomal_uL10"/>
    <property type="match status" value="1"/>
</dbReference>
<organism evidence="6 7">
    <name type="scientific">Candidatus Yonathbacteria bacterium RIFCSPLOWO2_01_FULL_43_27</name>
    <dbReference type="NCBI Taxonomy" id="1802726"/>
    <lineage>
        <taxon>Bacteria</taxon>
        <taxon>Candidatus Yonathiibacteriota</taxon>
    </lineage>
</organism>
<evidence type="ECO:0000256" key="5">
    <source>
        <dbReference type="HAMAP-Rule" id="MF_00362"/>
    </source>
</evidence>
<evidence type="ECO:0000256" key="1">
    <source>
        <dbReference type="ARBA" id="ARBA00008889"/>
    </source>
</evidence>
<comment type="subunit">
    <text evidence="5">Part of the ribosomal stalk of the 50S ribosomal subunit. The N-terminus interacts with L11 and the large rRNA to form the base of the stalk. The C-terminus forms an elongated spine to which L12 dimers bind in a sequential fashion forming a multimeric L10(L12)X complex.</text>
</comment>
<dbReference type="AlphaFoldDB" id="A0A1G2SDZ5"/>
<dbReference type="GO" id="GO:0005840">
    <property type="term" value="C:ribosome"/>
    <property type="evidence" value="ECO:0007669"/>
    <property type="project" value="UniProtKB-KW"/>
</dbReference>